<evidence type="ECO:0000313" key="3">
    <source>
        <dbReference type="Proteomes" id="UP000183047"/>
    </source>
</evidence>
<accession>A0A1G5FDU3</accession>
<dbReference type="Proteomes" id="UP000183047">
    <property type="component" value="Unassembled WGS sequence"/>
</dbReference>
<dbReference type="PANTHER" id="PTHR13748">
    <property type="entry name" value="COBW-RELATED"/>
    <property type="match status" value="1"/>
</dbReference>
<dbReference type="SUPFAM" id="SSF52540">
    <property type="entry name" value="P-loop containing nucleoside triphosphate hydrolases"/>
    <property type="match status" value="1"/>
</dbReference>
<sequence>MRVLIVTGFLGAGKTTFIKELLKHTKRYTAVLENEFGDINLDSREISASADNKDMQVLEFMEGCVCCSKKDSFLYSILTVSTGIAPEYLIVEPSGVAKLSSILAGLEKVRYEKIIPVSPIVIVAAKSFFANIREYGNLMEDQIANAGHVIFSKTEGMSADELEEVKEKIREINPGAKITESYQDGKSEDWWTEVMSDEEAHVVVGGICHGVAGGNGYGAGLADDNGYGFGADNGDNIAQPAFEQMTFDLMEFNSVGALAVFCEDLLSKSYGDIARAKGVVKVCDEALRFDIADNSYVITGGEEPFQSVFIGPSIDREKLLLNAGGYKLNKKISKRNVAKAQEEGYTKIRGVR</sequence>
<dbReference type="InterPro" id="IPR051316">
    <property type="entry name" value="Zinc-reg_GTPase_activator"/>
</dbReference>
<dbReference type="GO" id="GO:0005737">
    <property type="term" value="C:cytoplasm"/>
    <property type="evidence" value="ECO:0007669"/>
    <property type="project" value="TreeGrafter"/>
</dbReference>
<dbReference type="AlphaFoldDB" id="A0A1G5FDU3"/>
<dbReference type="RefSeq" id="WP_074462825.1">
    <property type="nucleotide sequence ID" value="NZ_FMUR01000014.1"/>
</dbReference>
<proteinExistence type="predicted"/>
<dbReference type="EMBL" id="FMUR01000014">
    <property type="protein sequence ID" value="SCY36808.1"/>
    <property type="molecule type" value="Genomic_DNA"/>
</dbReference>
<reference evidence="3" key="1">
    <citation type="submission" date="2016-10" db="EMBL/GenBank/DDBJ databases">
        <authorList>
            <person name="Varghese N."/>
            <person name="Submissions S."/>
        </authorList>
    </citation>
    <scope>NUCLEOTIDE SEQUENCE [LARGE SCALE GENOMIC DNA]</scope>
    <source>
        <strain evidence="3">XBD2006</strain>
    </source>
</reference>
<dbReference type="InterPro" id="IPR027417">
    <property type="entry name" value="P-loop_NTPase"/>
</dbReference>
<protein>
    <submittedName>
        <fullName evidence="2">GTPase, G3E family</fullName>
    </submittedName>
</protein>
<gene>
    <name evidence="2" type="ORF">SAMN02910451_02352</name>
</gene>
<evidence type="ECO:0000313" key="2">
    <source>
        <dbReference type="EMBL" id="SCY36808.1"/>
    </source>
</evidence>
<dbReference type="Gene3D" id="3.40.50.300">
    <property type="entry name" value="P-loop containing nucleotide triphosphate hydrolases"/>
    <property type="match status" value="1"/>
</dbReference>
<dbReference type="OrthoDB" id="9808822at2"/>
<evidence type="ECO:0000259" key="1">
    <source>
        <dbReference type="Pfam" id="PF02492"/>
    </source>
</evidence>
<feature type="domain" description="CobW/HypB/UreG nucleotide-binding" evidence="1">
    <location>
        <begin position="3"/>
        <end position="179"/>
    </location>
</feature>
<keyword evidence="3" id="KW-1185">Reference proteome</keyword>
<dbReference type="PANTHER" id="PTHR13748:SF62">
    <property type="entry name" value="COBW DOMAIN-CONTAINING PROTEIN"/>
    <property type="match status" value="1"/>
</dbReference>
<dbReference type="InterPro" id="IPR003495">
    <property type="entry name" value="CobW/HypB/UreG_nucleotide-bd"/>
</dbReference>
<dbReference type="Pfam" id="PF02492">
    <property type="entry name" value="cobW"/>
    <property type="match status" value="1"/>
</dbReference>
<name>A0A1G5FDU3_9FIRM</name>
<organism evidence="2 3">
    <name type="scientific">Butyrivibrio hungatei</name>
    <dbReference type="NCBI Taxonomy" id="185008"/>
    <lineage>
        <taxon>Bacteria</taxon>
        <taxon>Bacillati</taxon>
        <taxon>Bacillota</taxon>
        <taxon>Clostridia</taxon>
        <taxon>Lachnospirales</taxon>
        <taxon>Lachnospiraceae</taxon>
        <taxon>Butyrivibrio</taxon>
    </lineage>
</organism>